<feature type="compositionally biased region" description="Low complexity" evidence="1">
    <location>
        <begin position="45"/>
        <end position="59"/>
    </location>
</feature>
<reference evidence="2 3" key="1">
    <citation type="journal article" date="2020" name="BMC Genomics">
        <title>Intraspecific diversification of the crop wild relative Brassica cretica Lam. using demographic model selection.</title>
        <authorList>
            <person name="Kioukis A."/>
            <person name="Michalopoulou V.A."/>
            <person name="Briers L."/>
            <person name="Pirintsos S."/>
            <person name="Studholme D.J."/>
            <person name="Pavlidis P."/>
            <person name="Sarris P.F."/>
        </authorList>
    </citation>
    <scope>NUCLEOTIDE SEQUENCE [LARGE SCALE GENOMIC DNA]</scope>
    <source>
        <strain evidence="3">cv. PFS-1207/04</strain>
    </source>
</reference>
<evidence type="ECO:0000313" key="3">
    <source>
        <dbReference type="Proteomes" id="UP000266723"/>
    </source>
</evidence>
<evidence type="ECO:0000256" key="1">
    <source>
        <dbReference type="SAM" id="MobiDB-lite"/>
    </source>
</evidence>
<proteinExistence type="predicted"/>
<dbReference type="Proteomes" id="UP000266723">
    <property type="component" value="Unassembled WGS sequence"/>
</dbReference>
<feature type="region of interest" description="Disordered" evidence="1">
    <location>
        <begin position="1"/>
        <end position="65"/>
    </location>
</feature>
<dbReference type="EMBL" id="QGKV02002055">
    <property type="protein sequence ID" value="KAF3495898.1"/>
    <property type="molecule type" value="Genomic_DNA"/>
</dbReference>
<sequence length="269" mass="30430">MGQGNFQNTPQYQGNYQQKPVYNNQQRGYQGNTNFPPGFTNKGNQSTQAQAGSSTSAPQESSTETMLRHILESQTRSEKHIGYELKNIHNKIDGNYNDLNSKFKALENQHNRGGGGDDHFTRKDIKSLQDKIDLLLNERTTHSQINYVGEQAQGEPGFINEVEGLEGQQDVSYINAKGTWFKKEPTYQYQQREQGSYQYQPKDQGPYQYQQRGQGKFQNKPQYQGNYQQKPVYNNQQGGYQGNTNFPPGFTNKGNQSTQAQAGTSTSAP</sequence>
<comment type="caution">
    <text evidence="2">The sequence shown here is derived from an EMBL/GenBank/DDBJ whole genome shotgun (WGS) entry which is preliminary data.</text>
</comment>
<evidence type="ECO:0000313" key="2">
    <source>
        <dbReference type="EMBL" id="KAF3495898.1"/>
    </source>
</evidence>
<feature type="compositionally biased region" description="Polar residues" evidence="1">
    <location>
        <begin position="252"/>
        <end position="269"/>
    </location>
</feature>
<gene>
    <name evidence="2" type="ORF">DY000_02051935</name>
</gene>
<name>A0ABQ7AE17_BRACR</name>
<protein>
    <submittedName>
        <fullName evidence="2">Uncharacterized protein</fullName>
    </submittedName>
</protein>
<organism evidence="2 3">
    <name type="scientific">Brassica cretica</name>
    <name type="common">Mustard</name>
    <dbReference type="NCBI Taxonomy" id="69181"/>
    <lineage>
        <taxon>Eukaryota</taxon>
        <taxon>Viridiplantae</taxon>
        <taxon>Streptophyta</taxon>
        <taxon>Embryophyta</taxon>
        <taxon>Tracheophyta</taxon>
        <taxon>Spermatophyta</taxon>
        <taxon>Magnoliopsida</taxon>
        <taxon>eudicotyledons</taxon>
        <taxon>Gunneridae</taxon>
        <taxon>Pentapetalae</taxon>
        <taxon>rosids</taxon>
        <taxon>malvids</taxon>
        <taxon>Brassicales</taxon>
        <taxon>Brassicaceae</taxon>
        <taxon>Brassiceae</taxon>
        <taxon>Brassica</taxon>
    </lineage>
</organism>
<feature type="region of interest" description="Disordered" evidence="1">
    <location>
        <begin position="192"/>
        <end position="269"/>
    </location>
</feature>
<feature type="compositionally biased region" description="Polar residues" evidence="1">
    <location>
        <begin position="1"/>
        <end position="35"/>
    </location>
</feature>
<feature type="compositionally biased region" description="Low complexity" evidence="1">
    <location>
        <begin position="204"/>
        <end position="215"/>
    </location>
</feature>
<keyword evidence="3" id="KW-1185">Reference proteome</keyword>
<accession>A0ABQ7AE17</accession>
<feature type="compositionally biased region" description="Polar residues" evidence="1">
    <location>
        <begin position="192"/>
        <end position="201"/>
    </location>
</feature>
<feature type="compositionally biased region" description="Polar residues" evidence="1">
    <location>
        <begin position="216"/>
        <end position="232"/>
    </location>
</feature>